<dbReference type="Proteomes" id="UP000029074">
    <property type="component" value="Unassembled WGS sequence"/>
</dbReference>
<protein>
    <submittedName>
        <fullName evidence="8">NlpC/P60 family protein</fullName>
    </submittedName>
    <submittedName>
        <fullName evidence="9">Peptidase P60</fullName>
    </submittedName>
</protein>
<evidence type="ECO:0000313" key="11">
    <source>
        <dbReference type="Proteomes" id="UP000029074"/>
    </source>
</evidence>
<evidence type="ECO:0000256" key="6">
    <source>
        <dbReference type="SAM" id="SignalP"/>
    </source>
</evidence>
<evidence type="ECO:0000313" key="9">
    <source>
        <dbReference type="EMBL" id="KFI59648.1"/>
    </source>
</evidence>
<keyword evidence="11" id="KW-1185">Reference proteome</keyword>
<dbReference type="OrthoDB" id="9815778at2"/>
<keyword evidence="2" id="KW-0645">Protease</keyword>
<dbReference type="EMBL" id="JGYW01000002">
    <property type="protein sequence ID" value="KFI59648.1"/>
    <property type="molecule type" value="Genomic_DNA"/>
</dbReference>
<keyword evidence="4" id="KW-0788">Thiol protease</keyword>
<dbReference type="PROSITE" id="PS51935">
    <property type="entry name" value="NLPC_P60"/>
    <property type="match status" value="1"/>
</dbReference>
<comment type="caution">
    <text evidence="8">The sequence shown here is derived from an EMBL/GenBank/DDBJ whole genome shotgun (WGS) entry which is preliminary data.</text>
</comment>
<dbReference type="STRING" id="561180.BIFGAL_03727"/>
<dbReference type="RefSeq" id="WP_006295177.1">
    <property type="nucleotide sequence ID" value="NZ_ABXB03000003.1"/>
</dbReference>
<dbReference type="eggNOG" id="COG0791">
    <property type="taxonomic scope" value="Bacteria"/>
</dbReference>
<dbReference type="Pfam" id="PF00877">
    <property type="entry name" value="NLPC_P60"/>
    <property type="match status" value="1"/>
</dbReference>
<accession>D1NV45</accession>
<sequence length="267" mass="27021">MNTKKRFSALIAACAAALTLSSAAVPAAFASDSANDAESMITSARSFPKVNTVKKNLYVEASSTSVDEDSNWGGVEKLDVPQTKSTAEKEAEAAAAAAAAQAEAERKAQEEAAAAASRAQARESLNQQPEQTQQAPAAEPAPAAVAAPAVPTSGNGAAVASLAMQYQGAPYVYGGTTPAGWDCSGFVMWVYSQFGVSLPHSSGAQMGVGTAVPSLAQAQPGDIIANGSHAAIYIGNGMVINALNPAQGTQVTSTAVFNGGFAIRRVL</sequence>
<feature type="chain" id="PRO_5007650291" evidence="6">
    <location>
        <begin position="31"/>
        <end position="267"/>
    </location>
</feature>
<evidence type="ECO:0000256" key="3">
    <source>
        <dbReference type="ARBA" id="ARBA00022801"/>
    </source>
</evidence>
<evidence type="ECO:0000256" key="5">
    <source>
        <dbReference type="SAM" id="MobiDB-lite"/>
    </source>
</evidence>
<name>D1NV45_9BIFI</name>
<feature type="signal peptide" evidence="6">
    <location>
        <begin position="1"/>
        <end position="30"/>
    </location>
</feature>
<evidence type="ECO:0000256" key="1">
    <source>
        <dbReference type="ARBA" id="ARBA00007074"/>
    </source>
</evidence>
<evidence type="ECO:0000313" key="8">
    <source>
        <dbReference type="EMBL" id="EFA22696.1"/>
    </source>
</evidence>
<dbReference type="InterPro" id="IPR038765">
    <property type="entry name" value="Papain-like_cys_pep_sf"/>
</dbReference>
<reference evidence="8 10" key="1">
    <citation type="submission" date="2009-11" db="EMBL/GenBank/DDBJ databases">
        <authorList>
            <person name="Weinstock G."/>
            <person name="Sodergren E."/>
            <person name="Clifton S."/>
            <person name="Fulton L."/>
            <person name="Fulton B."/>
            <person name="Courtney L."/>
            <person name="Fronick C."/>
            <person name="Harrison M."/>
            <person name="Strong C."/>
            <person name="Farmer C."/>
            <person name="Delahaunty K."/>
            <person name="Markovic C."/>
            <person name="Hall O."/>
            <person name="Minx P."/>
            <person name="Tomlinson C."/>
            <person name="Mitreva M."/>
            <person name="Nelson J."/>
            <person name="Hou S."/>
            <person name="Wollam A."/>
            <person name="Pepin K.H."/>
            <person name="Johnson M."/>
            <person name="Bhonagiri V."/>
            <person name="Nash W.E."/>
            <person name="Warren W."/>
            <person name="Chinwalla A."/>
            <person name="Mardis E.R."/>
            <person name="Wilson R.K."/>
        </authorList>
    </citation>
    <scope>NUCLEOTIDE SEQUENCE [LARGE SCALE GENOMIC DNA]</scope>
    <source>
        <strain evidence="8 10">DSM 20093</strain>
    </source>
</reference>
<organism evidence="8 10">
    <name type="scientific">Bifidobacterium gallicum DSM 20093 = LMG 11596</name>
    <dbReference type="NCBI Taxonomy" id="561180"/>
    <lineage>
        <taxon>Bacteria</taxon>
        <taxon>Bacillati</taxon>
        <taxon>Actinomycetota</taxon>
        <taxon>Actinomycetes</taxon>
        <taxon>Bifidobacteriales</taxon>
        <taxon>Bifidobacteriaceae</taxon>
        <taxon>Bifidobacterium</taxon>
    </lineage>
</organism>
<proteinExistence type="inferred from homology"/>
<dbReference type="EMBL" id="ABXB03000003">
    <property type="protein sequence ID" value="EFA22696.1"/>
    <property type="molecule type" value="Genomic_DNA"/>
</dbReference>
<dbReference type="GO" id="GO:0006508">
    <property type="term" value="P:proteolysis"/>
    <property type="evidence" value="ECO:0007669"/>
    <property type="project" value="UniProtKB-KW"/>
</dbReference>
<dbReference type="InterPro" id="IPR000064">
    <property type="entry name" value="NLP_P60_dom"/>
</dbReference>
<evidence type="ECO:0000259" key="7">
    <source>
        <dbReference type="PROSITE" id="PS51935"/>
    </source>
</evidence>
<dbReference type="InterPro" id="IPR051202">
    <property type="entry name" value="Peptidase_C40"/>
</dbReference>
<dbReference type="Proteomes" id="UP000003656">
    <property type="component" value="Unassembled WGS sequence"/>
</dbReference>
<dbReference type="AlphaFoldDB" id="D1NV45"/>
<evidence type="ECO:0000256" key="2">
    <source>
        <dbReference type="ARBA" id="ARBA00022670"/>
    </source>
</evidence>
<keyword evidence="6" id="KW-0732">Signal</keyword>
<dbReference type="SUPFAM" id="SSF54001">
    <property type="entry name" value="Cysteine proteinases"/>
    <property type="match status" value="1"/>
</dbReference>
<feature type="domain" description="NlpC/P60" evidence="7">
    <location>
        <begin position="153"/>
        <end position="267"/>
    </location>
</feature>
<dbReference type="PANTHER" id="PTHR47053:SF1">
    <property type="entry name" value="MUREIN DD-ENDOPEPTIDASE MEPH-RELATED"/>
    <property type="match status" value="1"/>
</dbReference>
<feature type="region of interest" description="Disordered" evidence="5">
    <location>
        <begin position="96"/>
        <end position="148"/>
    </location>
</feature>
<evidence type="ECO:0000256" key="4">
    <source>
        <dbReference type="ARBA" id="ARBA00022807"/>
    </source>
</evidence>
<reference evidence="9 11" key="2">
    <citation type="submission" date="2014-03" db="EMBL/GenBank/DDBJ databases">
        <title>Genomics of Bifidobacteria.</title>
        <authorList>
            <person name="Ventura M."/>
            <person name="Milani C."/>
            <person name="Lugli G.A."/>
        </authorList>
    </citation>
    <scope>NUCLEOTIDE SEQUENCE [LARGE SCALE GENOMIC DNA]</scope>
    <source>
        <strain evidence="9 11">LMG 11596</strain>
    </source>
</reference>
<evidence type="ECO:0000313" key="10">
    <source>
        <dbReference type="Proteomes" id="UP000003656"/>
    </source>
</evidence>
<gene>
    <name evidence="9" type="ORF">BGLCM_0317</name>
    <name evidence="8" type="ORF">BIFGAL_03727</name>
</gene>
<dbReference type="GO" id="GO:0008234">
    <property type="term" value="F:cysteine-type peptidase activity"/>
    <property type="evidence" value="ECO:0007669"/>
    <property type="project" value="UniProtKB-KW"/>
</dbReference>
<dbReference type="PANTHER" id="PTHR47053">
    <property type="entry name" value="MUREIN DD-ENDOPEPTIDASE MEPH-RELATED"/>
    <property type="match status" value="1"/>
</dbReference>
<dbReference type="Gene3D" id="3.90.1720.10">
    <property type="entry name" value="endopeptidase domain like (from Nostoc punctiforme)"/>
    <property type="match status" value="1"/>
</dbReference>
<keyword evidence="3" id="KW-0378">Hydrolase</keyword>
<feature type="compositionally biased region" description="Low complexity" evidence="5">
    <location>
        <begin position="111"/>
        <end position="148"/>
    </location>
</feature>
<comment type="similarity">
    <text evidence="1">Belongs to the peptidase C40 family.</text>
</comment>